<dbReference type="STRING" id="1848.SAMN05443637_12186"/>
<dbReference type="OrthoDB" id="3177103at2"/>
<sequence>MNHAPRLTVGLPVFNGEDYLAEALESLLAQTFTDFELIISDNASTDGTEQICRRYAARDPRVHYVRQPRNLGISANHNVLVALARGTLFKWAGHDDLFDPDLLRRCVQLLDEHPDAVLATAWTAVIDENGEVTDVVDQYPADSDSPRAAARYRGLLRAISGDDDYGVIRTAALRSTGLLGSYYHADRALVLELSLIGRFLRIPEPLYFRRDRADRVSRPSSTRRNQAIRDWCVRHDPARAGQPVARLLGEYVLAFFTGIARAPIPAADKRACCAELVRYLGARALRLPSAHDEVRDGAVVVRPAPADGAA</sequence>
<feature type="domain" description="Glycosyltransferase 2-like" evidence="1">
    <location>
        <begin position="9"/>
        <end position="133"/>
    </location>
</feature>
<dbReference type="PANTHER" id="PTHR22916">
    <property type="entry name" value="GLYCOSYLTRANSFERASE"/>
    <property type="match status" value="1"/>
</dbReference>
<dbReference type="InterPro" id="IPR001173">
    <property type="entry name" value="Glyco_trans_2-like"/>
</dbReference>
<dbReference type="RefSeq" id="WP_073459593.1">
    <property type="nucleotide sequence ID" value="NZ_CALGVN010000008.1"/>
</dbReference>
<dbReference type="AlphaFoldDB" id="A0A1M6YUV1"/>
<accession>A0A1M6YUV1</accession>
<dbReference type="Pfam" id="PF00535">
    <property type="entry name" value="Glycos_transf_2"/>
    <property type="match status" value="1"/>
</dbReference>
<dbReference type="InterPro" id="IPR029044">
    <property type="entry name" value="Nucleotide-diphossugar_trans"/>
</dbReference>
<dbReference type="Gene3D" id="3.90.550.10">
    <property type="entry name" value="Spore Coat Polysaccharide Biosynthesis Protein SpsA, Chain A"/>
    <property type="match status" value="1"/>
</dbReference>
<dbReference type="EMBL" id="FRAP01000021">
    <property type="protein sequence ID" value="SHL21987.1"/>
    <property type="molecule type" value="Genomic_DNA"/>
</dbReference>
<dbReference type="PANTHER" id="PTHR22916:SF56">
    <property type="entry name" value="GLYCOSYL TRANSFERASE"/>
    <property type="match status" value="1"/>
</dbReference>
<evidence type="ECO:0000259" key="1">
    <source>
        <dbReference type="Pfam" id="PF00535"/>
    </source>
</evidence>
<dbReference type="SUPFAM" id="SSF53448">
    <property type="entry name" value="Nucleotide-diphospho-sugar transferases"/>
    <property type="match status" value="1"/>
</dbReference>
<evidence type="ECO:0000313" key="2">
    <source>
        <dbReference type="EMBL" id="SHL21987.1"/>
    </source>
</evidence>
<proteinExistence type="predicted"/>
<keyword evidence="2" id="KW-0808">Transferase</keyword>
<reference evidence="2 3" key="1">
    <citation type="submission" date="2016-11" db="EMBL/GenBank/DDBJ databases">
        <authorList>
            <person name="Jaros S."/>
            <person name="Januszkiewicz K."/>
            <person name="Wedrychowicz H."/>
        </authorList>
    </citation>
    <scope>NUCLEOTIDE SEQUENCE [LARGE SCALE GENOMIC DNA]</scope>
    <source>
        <strain evidence="2 3">DSM 43832</strain>
    </source>
</reference>
<evidence type="ECO:0000313" key="3">
    <source>
        <dbReference type="Proteomes" id="UP000184363"/>
    </source>
</evidence>
<protein>
    <submittedName>
        <fullName evidence="2">Glycosyl transferase family 2</fullName>
    </submittedName>
</protein>
<dbReference type="Proteomes" id="UP000184363">
    <property type="component" value="Unassembled WGS sequence"/>
</dbReference>
<dbReference type="CDD" id="cd00761">
    <property type="entry name" value="Glyco_tranf_GTA_type"/>
    <property type="match status" value="1"/>
</dbReference>
<gene>
    <name evidence="2" type="ORF">SAMN05443637_12186</name>
</gene>
<name>A0A1M6YUV1_PSETH</name>
<dbReference type="GO" id="GO:0016740">
    <property type="term" value="F:transferase activity"/>
    <property type="evidence" value="ECO:0007669"/>
    <property type="project" value="UniProtKB-KW"/>
</dbReference>
<organism evidence="2 3">
    <name type="scientific">Pseudonocardia thermophila</name>
    <dbReference type="NCBI Taxonomy" id="1848"/>
    <lineage>
        <taxon>Bacteria</taxon>
        <taxon>Bacillati</taxon>
        <taxon>Actinomycetota</taxon>
        <taxon>Actinomycetes</taxon>
        <taxon>Pseudonocardiales</taxon>
        <taxon>Pseudonocardiaceae</taxon>
        <taxon>Pseudonocardia</taxon>
    </lineage>
</organism>
<keyword evidence="3" id="KW-1185">Reference proteome</keyword>